<sequence length="253" mass="28705">MPTQTKFLLDCARSRGSCFNTAAATIFSEDFLDKVQNHSWYSSAEIPERYHVFEVVRSAFKYHLSLIKTHYRQVVVAHMEDPEKAKKDYNARLQKSSQSSQKARLLKTRLKAMICHPQLTKHVPLVKYLGMQAVNSDESEDEKRRTINYPRVYPHWRSAQLAALMWTADAAGEADASTPLGRRKKPGTQLHICPHSSKFNDTAPAPVSLPRNCYDSEWLSKLTERARKELGAQDQDYDFLVMEGVGSGVGLST</sequence>
<protein>
    <submittedName>
        <fullName evidence="2">Uncharacterized protein</fullName>
    </submittedName>
</protein>
<gene>
    <name evidence="2" type="ORF">PAXINDRAFT_157733</name>
</gene>
<organism evidence="2 3">
    <name type="scientific">Paxillus involutus ATCC 200175</name>
    <dbReference type="NCBI Taxonomy" id="664439"/>
    <lineage>
        <taxon>Eukaryota</taxon>
        <taxon>Fungi</taxon>
        <taxon>Dikarya</taxon>
        <taxon>Basidiomycota</taxon>
        <taxon>Agaricomycotina</taxon>
        <taxon>Agaricomycetes</taxon>
        <taxon>Agaricomycetidae</taxon>
        <taxon>Boletales</taxon>
        <taxon>Paxilineae</taxon>
        <taxon>Paxillaceae</taxon>
        <taxon>Paxillus</taxon>
    </lineage>
</organism>
<dbReference type="HOGENOM" id="CLU_058077_0_0_1"/>
<proteinExistence type="predicted"/>
<feature type="region of interest" description="Disordered" evidence="1">
    <location>
        <begin position="177"/>
        <end position="197"/>
    </location>
</feature>
<dbReference type="OrthoDB" id="2661716at2759"/>
<name>A0A0C9SQY4_PAXIN</name>
<reference evidence="2 3" key="1">
    <citation type="submission" date="2014-06" db="EMBL/GenBank/DDBJ databases">
        <authorList>
            <consortium name="DOE Joint Genome Institute"/>
            <person name="Kuo A."/>
            <person name="Kohler A."/>
            <person name="Nagy L.G."/>
            <person name="Floudas D."/>
            <person name="Copeland A."/>
            <person name="Barry K.W."/>
            <person name="Cichocki N."/>
            <person name="Veneault-Fourrey C."/>
            <person name="LaButti K."/>
            <person name="Lindquist E.A."/>
            <person name="Lipzen A."/>
            <person name="Lundell T."/>
            <person name="Morin E."/>
            <person name="Murat C."/>
            <person name="Sun H."/>
            <person name="Tunlid A."/>
            <person name="Henrissat B."/>
            <person name="Grigoriev I.V."/>
            <person name="Hibbett D.S."/>
            <person name="Martin F."/>
            <person name="Nordberg H.P."/>
            <person name="Cantor M.N."/>
            <person name="Hua S.X."/>
        </authorList>
    </citation>
    <scope>NUCLEOTIDE SEQUENCE [LARGE SCALE GENOMIC DNA]</scope>
    <source>
        <strain evidence="2 3">ATCC 200175</strain>
    </source>
</reference>
<reference evidence="3" key="2">
    <citation type="submission" date="2015-01" db="EMBL/GenBank/DDBJ databases">
        <title>Evolutionary Origins and Diversification of the Mycorrhizal Mutualists.</title>
        <authorList>
            <consortium name="DOE Joint Genome Institute"/>
            <consortium name="Mycorrhizal Genomics Consortium"/>
            <person name="Kohler A."/>
            <person name="Kuo A."/>
            <person name="Nagy L.G."/>
            <person name="Floudas D."/>
            <person name="Copeland A."/>
            <person name="Barry K.W."/>
            <person name="Cichocki N."/>
            <person name="Veneault-Fourrey C."/>
            <person name="LaButti K."/>
            <person name="Lindquist E.A."/>
            <person name="Lipzen A."/>
            <person name="Lundell T."/>
            <person name="Morin E."/>
            <person name="Murat C."/>
            <person name="Riley R."/>
            <person name="Ohm R."/>
            <person name="Sun H."/>
            <person name="Tunlid A."/>
            <person name="Henrissat B."/>
            <person name="Grigoriev I.V."/>
            <person name="Hibbett D.S."/>
            <person name="Martin F."/>
        </authorList>
    </citation>
    <scope>NUCLEOTIDE SEQUENCE [LARGE SCALE GENOMIC DNA]</scope>
    <source>
        <strain evidence="3">ATCC 200175</strain>
    </source>
</reference>
<dbReference type="AlphaFoldDB" id="A0A0C9SQY4"/>
<dbReference type="EMBL" id="KN819420">
    <property type="protein sequence ID" value="KIJ10019.1"/>
    <property type="molecule type" value="Genomic_DNA"/>
</dbReference>
<keyword evidence="3" id="KW-1185">Reference proteome</keyword>
<evidence type="ECO:0000313" key="2">
    <source>
        <dbReference type="EMBL" id="KIJ10019.1"/>
    </source>
</evidence>
<accession>A0A0C9SQY4</accession>
<dbReference type="Proteomes" id="UP000053647">
    <property type="component" value="Unassembled WGS sequence"/>
</dbReference>
<evidence type="ECO:0000256" key="1">
    <source>
        <dbReference type="SAM" id="MobiDB-lite"/>
    </source>
</evidence>
<evidence type="ECO:0000313" key="3">
    <source>
        <dbReference type="Proteomes" id="UP000053647"/>
    </source>
</evidence>